<reference evidence="1" key="1">
    <citation type="submission" date="2020-09" db="EMBL/GenBank/DDBJ databases">
        <title>Genome-Enabled Discovery of Anthraquinone Biosynthesis in Senna tora.</title>
        <authorList>
            <person name="Kang S.-H."/>
            <person name="Pandey R.P."/>
            <person name="Lee C.-M."/>
            <person name="Sim J.-S."/>
            <person name="Jeong J.-T."/>
            <person name="Choi B.-S."/>
            <person name="Jung M."/>
            <person name="Ginzburg D."/>
            <person name="Zhao K."/>
            <person name="Won S.Y."/>
            <person name="Oh T.-J."/>
            <person name="Yu Y."/>
            <person name="Kim N.-H."/>
            <person name="Lee O.R."/>
            <person name="Lee T.-H."/>
            <person name="Bashyal P."/>
            <person name="Kim T.-S."/>
            <person name="Lee W.-H."/>
            <person name="Kawkins C."/>
            <person name="Kim C.-K."/>
            <person name="Kim J.S."/>
            <person name="Ahn B.O."/>
            <person name="Rhee S.Y."/>
            <person name="Sohng J.K."/>
        </authorList>
    </citation>
    <scope>NUCLEOTIDE SEQUENCE</scope>
    <source>
        <tissue evidence="1">Leaf</tissue>
    </source>
</reference>
<protein>
    <submittedName>
        <fullName evidence="1">Uncharacterized protein</fullName>
    </submittedName>
</protein>
<comment type="caution">
    <text evidence="1">The sequence shown here is derived from an EMBL/GenBank/DDBJ whole genome shotgun (WGS) entry which is preliminary data.</text>
</comment>
<dbReference type="Proteomes" id="UP000634136">
    <property type="component" value="Unassembled WGS sequence"/>
</dbReference>
<gene>
    <name evidence="1" type="ORF">G2W53_006687</name>
</gene>
<keyword evidence="2" id="KW-1185">Reference proteome</keyword>
<sequence length="33" mass="3845">MSKPIIRRYENIGQKANKGPERAYWEGEVVVEP</sequence>
<proteinExistence type="predicted"/>
<evidence type="ECO:0000313" key="1">
    <source>
        <dbReference type="EMBL" id="KAF7838205.1"/>
    </source>
</evidence>
<name>A0A834X598_9FABA</name>
<evidence type="ECO:0000313" key="2">
    <source>
        <dbReference type="Proteomes" id="UP000634136"/>
    </source>
</evidence>
<organism evidence="1 2">
    <name type="scientific">Senna tora</name>
    <dbReference type="NCBI Taxonomy" id="362788"/>
    <lineage>
        <taxon>Eukaryota</taxon>
        <taxon>Viridiplantae</taxon>
        <taxon>Streptophyta</taxon>
        <taxon>Embryophyta</taxon>
        <taxon>Tracheophyta</taxon>
        <taxon>Spermatophyta</taxon>
        <taxon>Magnoliopsida</taxon>
        <taxon>eudicotyledons</taxon>
        <taxon>Gunneridae</taxon>
        <taxon>Pentapetalae</taxon>
        <taxon>rosids</taxon>
        <taxon>fabids</taxon>
        <taxon>Fabales</taxon>
        <taxon>Fabaceae</taxon>
        <taxon>Caesalpinioideae</taxon>
        <taxon>Cassia clade</taxon>
        <taxon>Senna</taxon>
    </lineage>
</organism>
<accession>A0A834X598</accession>
<dbReference type="AlphaFoldDB" id="A0A834X598"/>
<dbReference type="EMBL" id="JAAIUW010000003">
    <property type="protein sequence ID" value="KAF7838205.1"/>
    <property type="molecule type" value="Genomic_DNA"/>
</dbReference>